<dbReference type="SUPFAM" id="SSF52540">
    <property type="entry name" value="P-loop containing nucleoside triphosphate hydrolases"/>
    <property type="match status" value="1"/>
</dbReference>
<sequence length="602" mass="68204">MELQQEKDRMLQILTEVTTKPYIRNHEKIMQGLCELQNDIQGDFYTIVVLGEFKRGKSTLVNALLGTRLLPMDVLPETATINAIMYEEKPKLVVVNRDGSTRTGEVSYDFLKKYSAREEGSDAENVRYIKIGYPCELLKNRIVLVDTPGVSDLNEQRSEVTYQFVPKSNAVLFVLDANAPLKKTEKEFIDERLLPLGINNILFIINKYDAVDEDEEEGFLDTVKKRLHSAFQMNAAEAQLRDITVYPLSAKMALQGIETGNEKLIKASGFEDIKAKLSDMLFEGKVEQEKLQGYRKRLHWLLTALDREIQSEKSMKSASITELEDAAFALRQMLEEKTSEDNNVAEYVNSAKSKIYAMADKSLQHFHGKLKDNIFELVDGYQSQDFKNFIEKAVPKHIQRNIESWIGVYAPHVDELLALMERELARGLSYRFNQKIRLEAEKGNGIQNMGAVLNIEADDISNTGLQAGAITAAGAVAIMAVLNPILVPILSIWGRSKIFDSLLKKKLAAAKADVVPQVESQLGKTMLELRAHIHSYIDKRCVVIQKNTQNAYEFILSDIQKQIEAQIEDKKQAGKNVQKEMDELAMQSNEIHSYMLKLCEEV</sequence>
<evidence type="ECO:0000256" key="1">
    <source>
        <dbReference type="SAM" id="Coils"/>
    </source>
</evidence>
<dbReference type="EMBL" id="FQUG01000003">
    <property type="protein sequence ID" value="SHE55684.1"/>
    <property type="molecule type" value="Genomic_DNA"/>
</dbReference>
<feature type="coiled-coil region" evidence="1">
    <location>
        <begin position="556"/>
        <end position="587"/>
    </location>
</feature>
<dbReference type="Pfam" id="PF00350">
    <property type="entry name" value="Dynamin_N"/>
    <property type="match status" value="1"/>
</dbReference>
<keyword evidence="1" id="KW-0175">Coiled coil</keyword>
<dbReference type="AlphaFoldDB" id="A0A1M4UG96"/>
<dbReference type="GO" id="GO:0005525">
    <property type="term" value="F:GTP binding"/>
    <property type="evidence" value="ECO:0007669"/>
    <property type="project" value="InterPro"/>
</dbReference>
<dbReference type="CDD" id="cd09912">
    <property type="entry name" value="DLP_2"/>
    <property type="match status" value="1"/>
</dbReference>
<reference evidence="3 4" key="1">
    <citation type="submission" date="2016-11" db="EMBL/GenBank/DDBJ databases">
        <authorList>
            <person name="Jaros S."/>
            <person name="Januszkiewicz K."/>
            <person name="Wedrychowicz H."/>
        </authorList>
    </citation>
    <scope>NUCLEOTIDE SEQUENCE [LARGE SCALE GENOMIC DNA]</scope>
    <source>
        <strain evidence="3 4">DSM 10502</strain>
    </source>
</reference>
<accession>A0A1M4UG96</accession>
<organism evidence="3 4">
    <name type="scientific">Schwartzia succinivorans DSM 10502</name>
    <dbReference type="NCBI Taxonomy" id="1123243"/>
    <lineage>
        <taxon>Bacteria</taxon>
        <taxon>Bacillati</taxon>
        <taxon>Bacillota</taxon>
        <taxon>Negativicutes</taxon>
        <taxon>Selenomonadales</taxon>
        <taxon>Selenomonadaceae</taxon>
        <taxon>Schwartzia</taxon>
    </lineage>
</organism>
<dbReference type="InterPro" id="IPR027417">
    <property type="entry name" value="P-loop_NTPase"/>
</dbReference>
<dbReference type="InterPro" id="IPR051943">
    <property type="entry name" value="TRAFAC_Dynamin-like_GTPase"/>
</dbReference>
<dbReference type="InterPro" id="IPR030381">
    <property type="entry name" value="G_DYNAMIN_dom"/>
</dbReference>
<gene>
    <name evidence="3" type="ORF">SAMN02745190_00646</name>
</gene>
<dbReference type="Gene3D" id="3.40.50.300">
    <property type="entry name" value="P-loop containing nucleotide triphosphate hydrolases"/>
    <property type="match status" value="1"/>
</dbReference>
<dbReference type="InterPro" id="IPR045063">
    <property type="entry name" value="Dynamin_N"/>
</dbReference>
<dbReference type="Proteomes" id="UP000184404">
    <property type="component" value="Unassembled WGS sequence"/>
</dbReference>
<evidence type="ECO:0000313" key="3">
    <source>
        <dbReference type="EMBL" id="SHE55684.1"/>
    </source>
</evidence>
<evidence type="ECO:0000259" key="2">
    <source>
        <dbReference type="PROSITE" id="PS51718"/>
    </source>
</evidence>
<proteinExistence type="predicted"/>
<protein>
    <submittedName>
        <fullName evidence="3">Small GTP-binding protein domain-containing protein</fullName>
    </submittedName>
</protein>
<dbReference type="PROSITE" id="PS51718">
    <property type="entry name" value="G_DYNAMIN_2"/>
    <property type="match status" value="1"/>
</dbReference>
<name>A0A1M4UG96_9FIRM</name>
<feature type="domain" description="Dynamin-type G" evidence="2">
    <location>
        <begin position="41"/>
        <end position="313"/>
    </location>
</feature>
<dbReference type="PANTHER" id="PTHR43681">
    <property type="entry name" value="TRANSMEMBRANE GTPASE FZO"/>
    <property type="match status" value="1"/>
</dbReference>
<evidence type="ECO:0000313" key="4">
    <source>
        <dbReference type="Proteomes" id="UP000184404"/>
    </source>
</evidence>
<dbReference type="STRING" id="1123243.SAMN02745190_00646"/>
<dbReference type="OrthoDB" id="1667471at2"/>
<dbReference type="RefSeq" id="WP_072934764.1">
    <property type="nucleotide sequence ID" value="NZ_FQUG01000003.1"/>
</dbReference>
<dbReference type="PANTHER" id="PTHR43681:SF1">
    <property type="entry name" value="SARCALUMENIN"/>
    <property type="match status" value="1"/>
</dbReference>
<keyword evidence="4" id="KW-1185">Reference proteome</keyword>